<evidence type="ECO:0000256" key="8">
    <source>
        <dbReference type="ARBA" id="ARBA00022801"/>
    </source>
</evidence>
<comment type="subcellular location">
    <subcellularLocation>
        <location evidence="2">Periplasm</location>
    </subcellularLocation>
</comment>
<dbReference type="InterPro" id="IPR013377">
    <property type="entry name" value="FlgJ"/>
</dbReference>
<keyword evidence="10" id="KW-0961">Cell wall biogenesis/degradation</keyword>
<feature type="region of interest" description="Disordered" evidence="12">
    <location>
        <begin position="128"/>
        <end position="172"/>
    </location>
</feature>
<evidence type="ECO:0000259" key="13">
    <source>
        <dbReference type="SMART" id="SM00047"/>
    </source>
</evidence>
<dbReference type="Gene3D" id="2.10.70.40">
    <property type="entry name" value="peptidoglycan hydrolase"/>
    <property type="match status" value="1"/>
</dbReference>
<keyword evidence="14" id="KW-0966">Cell projection</keyword>
<sequence>MDANQLQTQSVFDLTSLDRLRQDALKQPKGSEGERAALKQAAQQFESIFTQMLLKSMRQANAAFEDENSPFNASSVKYFQDMHDQQLSSELSQNGSLGLADIIVQQLSPEQGKYIPAEVLRLPQVANTRSARSVKGEEKGEEKSSNTQMQVESANVKAATEAKTETQPKVETPSFQSAQDFIEGVWQFARQAAAKIGVHPGVMVAQAALETGWGKHIIQSANGDSSNNLFNIKAHRDWQGASTSKTTVEYEQGVAVKRNEPFRMYDSLQQSFDDFVSFLQSNPRYQQALAVADKPAAFIDAISAAGYATDPNYANKVKRVLAQPEFKALVGTLPGIGD</sequence>
<comment type="function">
    <text evidence="1">Flagellum-specific muramidase which hydrolyzes the peptidoglycan layer to assemble the rod structure in the periplasmic space.</text>
</comment>
<evidence type="ECO:0000256" key="6">
    <source>
        <dbReference type="ARBA" id="ARBA00022764"/>
    </source>
</evidence>
<evidence type="ECO:0000256" key="5">
    <source>
        <dbReference type="ARBA" id="ARBA00013433"/>
    </source>
</evidence>
<organism evidence="14 15">
    <name type="scientific">Pseudoalteromonas qingdaonensis</name>
    <dbReference type="NCBI Taxonomy" id="3131913"/>
    <lineage>
        <taxon>Bacteria</taxon>
        <taxon>Pseudomonadati</taxon>
        <taxon>Pseudomonadota</taxon>
        <taxon>Gammaproteobacteria</taxon>
        <taxon>Alteromonadales</taxon>
        <taxon>Pseudoalteromonadaceae</taxon>
        <taxon>Pseudoalteromonas</taxon>
    </lineage>
</organism>
<accession>A0ABU9MZC2</accession>
<evidence type="ECO:0000313" key="14">
    <source>
        <dbReference type="EMBL" id="MEM0516585.1"/>
    </source>
</evidence>
<dbReference type="PANTHER" id="PTHR33308:SF9">
    <property type="entry name" value="PEPTIDOGLYCAN HYDROLASE FLGJ"/>
    <property type="match status" value="1"/>
</dbReference>
<evidence type="ECO:0000256" key="10">
    <source>
        <dbReference type="ARBA" id="ARBA00023316"/>
    </source>
</evidence>
<comment type="caution">
    <text evidence="14">The sequence shown here is derived from an EMBL/GenBank/DDBJ whole genome shotgun (WGS) entry which is preliminary data.</text>
</comment>
<dbReference type="InterPro" id="IPR019301">
    <property type="entry name" value="Flagellar_prot_FlgJ_N"/>
</dbReference>
<evidence type="ECO:0000256" key="4">
    <source>
        <dbReference type="ARBA" id="ARBA00007974"/>
    </source>
</evidence>
<evidence type="ECO:0000313" key="15">
    <source>
        <dbReference type="Proteomes" id="UP001447008"/>
    </source>
</evidence>
<dbReference type="Pfam" id="PF10135">
    <property type="entry name" value="Rod-binding"/>
    <property type="match status" value="1"/>
</dbReference>
<evidence type="ECO:0000256" key="9">
    <source>
        <dbReference type="ARBA" id="ARBA00023295"/>
    </source>
</evidence>
<dbReference type="SMART" id="SM00047">
    <property type="entry name" value="LYZ2"/>
    <property type="match status" value="1"/>
</dbReference>
<feature type="compositionally biased region" description="Basic and acidic residues" evidence="12">
    <location>
        <begin position="134"/>
        <end position="144"/>
    </location>
</feature>
<keyword evidence="8 14" id="KW-0378">Hydrolase</keyword>
<keyword evidence="15" id="KW-1185">Reference proteome</keyword>
<dbReference type="Gene3D" id="1.10.530.10">
    <property type="match status" value="1"/>
</dbReference>
<dbReference type="Proteomes" id="UP001447008">
    <property type="component" value="Unassembled WGS sequence"/>
</dbReference>
<comment type="similarity">
    <text evidence="3">In the N-terminal section; belongs to the FlgJ family.</text>
</comment>
<dbReference type="Pfam" id="PF01832">
    <property type="entry name" value="Glucosaminidase"/>
    <property type="match status" value="1"/>
</dbReference>
<dbReference type="GO" id="GO:0016787">
    <property type="term" value="F:hydrolase activity"/>
    <property type="evidence" value="ECO:0007669"/>
    <property type="project" value="UniProtKB-KW"/>
</dbReference>
<evidence type="ECO:0000256" key="3">
    <source>
        <dbReference type="ARBA" id="ARBA00006880"/>
    </source>
</evidence>
<dbReference type="InterPro" id="IPR051056">
    <property type="entry name" value="Glycosyl_Hydrolase_73"/>
</dbReference>
<name>A0ABU9MZC2_9GAMM</name>
<keyword evidence="6" id="KW-0574">Periplasm</keyword>
<keyword evidence="7" id="KW-1005">Bacterial flagellum biogenesis</keyword>
<feature type="domain" description="Mannosyl-glycoprotein endo-beta-N-acetylglucosamidase-like" evidence="13">
    <location>
        <begin position="171"/>
        <end position="327"/>
    </location>
</feature>
<dbReference type="EMBL" id="JBCGCU010000022">
    <property type="protein sequence ID" value="MEM0516585.1"/>
    <property type="molecule type" value="Genomic_DNA"/>
</dbReference>
<evidence type="ECO:0000256" key="11">
    <source>
        <dbReference type="ARBA" id="ARBA00030835"/>
    </source>
</evidence>
<evidence type="ECO:0000256" key="2">
    <source>
        <dbReference type="ARBA" id="ARBA00004418"/>
    </source>
</evidence>
<evidence type="ECO:0000256" key="7">
    <source>
        <dbReference type="ARBA" id="ARBA00022795"/>
    </source>
</evidence>
<comment type="similarity">
    <text evidence="4">In the C-terminal section; belongs to the glycosyl hydrolase 73 family.</text>
</comment>
<dbReference type="PANTHER" id="PTHR33308">
    <property type="entry name" value="PEPTIDOGLYCAN HYDROLASE FLGJ"/>
    <property type="match status" value="1"/>
</dbReference>
<dbReference type="NCBIfam" id="TIGR02541">
    <property type="entry name" value="flagell_FlgJ"/>
    <property type="match status" value="1"/>
</dbReference>
<evidence type="ECO:0000256" key="1">
    <source>
        <dbReference type="ARBA" id="ARBA00002954"/>
    </source>
</evidence>
<evidence type="ECO:0000256" key="12">
    <source>
        <dbReference type="SAM" id="MobiDB-lite"/>
    </source>
</evidence>
<gene>
    <name evidence="14" type="primary">flgJ</name>
    <name evidence="14" type="ORF">WCN91_14365</name>
</gene>
<reference evidence="14 15" key="1">
    <citation type="submission" date="2024-03" db="EMBL/GenBank/DDBJ databases">
        <title>Pseudoalteromonas qingdaonensis sp. nov., isolated from the intestines of marine benthic organisms.</title>
        <authorList>
            <person name="Lin X."/>
            <person name="Fang S."/>
            <person name="Hu X."/>
        </authorList>
    </citation>
    <scope>NUCLEOTIDE SEQUENCE [LARGE SCALE GENOMIC DNA]</scope>
    <source>
        <strain evidence="14 15">YIC-827</strain>
    </source>
</reference>
<dbReference type="InterPro" id="IPR002901">
    <property type="entry name" value="MGlyc_endo_b_GlcNAc-like_dom"/>
</dbReference>
<keyword evidence="9" id="KW-0326">Glycosidase</keyword>
<protein>
    <recommendedName>
        <fullName evidence="5">Peptidoglycan hydrolase FlgJ</fullName>
    </recommendedName>
    <alternativeName>
        <fullName evidence="11">Muramidase FlgJ</fullName>
    </alternativeName>
</protein>
<keyword evidence="14" id="KW-0969">Cilium</keyword>
<dbReference type="RefSeq" id="WP_342680066.1">
    <property type="nucleotide sequence ID" value="NZ_JBCGCU010000022.1"/>
</dbReference>
<proteinExistence type="inferred from homology"/>
<keyword evidence="14" id="KW-0282">Flagellum</keyword>